<sequence>MTSHRSAPRRRLPGSPFNVPEVAPPPLESFVLQDMVSHDTYGLGSVIGVEEGVAVLVDFGAHTRRITAPYPKLFKL</sequence>
<evidence type="ECO:0000313" key="3">
    <source>
        <dbReference type="Proteomes" id="UP000294543"/>
    </source>
</evidence>
<dbReference type="AlphaFoldDB" id="A0A4R4X6M6"/>
<name>A0A4R4X6M6_9ACTN</name>
<comment type="caution">
    <text evidence="2">The sequence shown here is derived from an EMBL/GenBank/DDBJ whole genome shotgun (WGS) entry which is preliminary data.</text>
</comment>
<protein>
    <submittedName>
        <fullName evidence="2">Uncharacterized protein</fullName>
    </submittedName>
</protein>
<accession>A0A4R4X6M6</accession>
<reference evidence="2 3" key="1">
    <citation type="submission" date="2019-03" db="EMBL/GenBank/DDBJ databases">
        <title>Draft genome sequences of novel Actinobacteria.</title>
        <authorList>
            <person name="Sahin N."/>
            <person name="Ay H."/>
            <person name="Saygin H."/>
        </authorList>
    </citation>
    <scope>NUCLEOTIDE SEQUENCE [LARGE SCALE GENOMIC DNA]</scope>
    <source>
        <strain evidence="2 3">KC712</strain>
    </source>
</reference>
<feature type="region of interest" description="Disordered" evidence="1">
    <location>
        <begin position="1"/>
        <end position="21"/>
    </location>
</feature>
<organism evidence="2 3">
    <name type="scientific">Nonomuraea diastatica</name>
    <dbReference type="NCBI Taxonomy" id="1848329"/>
    <lineage>
        <taxon>Bacteria</taxon>
        <taxon>Bacillati</taxon>
        <taxon>Actinomycetota</taxon>
        <taxon>Actinomycetes</taxon>
        <taxon>Streptosporangiales</taxon>
        <taxon>Streptosporangiaceae</taxon>
        <taxon>Nonomuraea</taxon>
    </lineage>
</organism>
<keyword evidence="3" id="KW-1185">Reference proteome</keyword>
<evidence type="ECO:0000313" key="2">
    <source>
        <dbReference type="EMBL" id="TDD25929.1"/>
    </source>
</evidence>
<dbReference type="EMBL" id="SMKP01000003">
    <property type="protein sequence ID" value="TDD25929.1"/>
    <property type="molecule type" value="Genomic_DNA"/>
</dbReference>
<feature type="compositionally biased region" description="Basic residues" evidence="1">
    <location>
        <begin position="1"/>
        <end position="12"/>
    </location>
</feature>
<gene>
    <name evidence="2" type="ORF">E1294_01380</name>
</gene>
<dbReference type="OrthoDB" id="4868979at2"/>
<dbReference type="RefSeq" id="WP_132503774.1">
    <property type="nucleotide sequence ID" value="NZ_SMKP01000003.1"/>
</dbReference>
<proteinExistence type="predicted"/>
<dbReference type="Proteomes" id="UP000294543">
    <property type="component" value="Unassembled WGS sequence"/>
</dbReference>
<evidence type="ECO:0000256" key="1">
    <source>
        <dbReference type="SAM" id="MobiDB-lite"/>
    </source>
</evidence>